<comment type="caution">
    <text evidence="11">The sequence shown here is derived from an EMBL/GenBank/DDBJ whole genome shotgun (WGS) entry which is preliminary data.</text>
</comment>
<dbReference type="Gene3D" id="1.10.600.10">
    <property type="entry name" value="Farnesyl Diphosphate Synthase"/>
    <property type="match status" value="2"/>
</dbReference>
<dbReference type="PANTHER" id="PTHR12001">
    <property type="entry name" value="GERANYLGERANYL PYROPHOSPHATE SYNTHASE"/>
    <property type="match status" value="1"/>
</dbReference>
<evidence type="ECO:0000256" key="1">
    <source>
        <dbReference type="ARBA" id="ARBA00004721"/>
    </source>
</evidence>
<reference evidence="11 12" key="1">
    <citation type="submission" date="2024-07" db="EMBL/GenBank/DDBJ databases">
        <title>Section-level genome sequencing and comparative genomics of Aspergillus sections Usti and Cavernicolus.</title>
        <authorList>
            <consortium name="Lawrence Berkeley National Laboratory"/>
            <person name="Nybo J.L."/>
            <person name="Vesth T.C."/>
            <person name="Theobald S."/>
            <person name="Frisvad J.C."/>
            <person name="Larsen T.O."/>
            <person name="Kjaerboelling I."/>
            <person name="Rothschild-Mancinelli K."/>
            <person name="Lyhne E.K."/>
            <person name="Kogle M.E."/>
            <person name="Barry K."/>
            <person name="Clum A."/>
            <person name="Na H."/>
            <person name="Ledsgaard L."/>
            <person name="Lin J."/>
            <person name="Lipzen A."/>
            <person name="Kuo A."/>
            <person name="Riley R."/>
            <person name="Mondo S."/>
            <person name="LaButti K."/>
            <person name="Haridas S."/>
            <person name="Pangalinan J."/>
            <person name="Salamov A.A."/>
            <person name="Simmons B.A."/>
            <person name="Magnuson J.K."/>
            <person name="Chen J."/>
            <person name="Drula E."/>
            <person name="Henrissat B."/>
            <person name="Wiebenga A."/>
            <person name="Lubbers R.J."/>
            <person name="Gomes A.C."/>
            <person name="Makela M.R."/>
            <person name="Stajich J."/>
            <person name="Grigoriev I.V."/>
            <person name="Mortensen U.H."/>
            <person name="De vries R.P."/>
            <person name="Baker S.E."/>
            <person name="Andersen M.R."/>
        </authorList>
    </citation>
    <scope>NUCLEOTIDE SEQUENCE [LARGE SCALE GENOMIC DNA]</scope>
    <source>
        <strain evidence="11 12">CBS 600.67</strain>
    </source>
</reference>
<dbReference type="InterPro" id="IPR008949">
    <property type="entry name" value="Isoprenoid_synthase_dom_sf"/>
</dbReference>
<dbReference type="PANTHER" id="PTHR12001:SF72">
    <property type="entry name" value="THIJ_PFPI FAMILY PROTEIN (AFU_ORTHOLOGUE AFUA_3G01210)-RELATED"/>
    <property type="match status" value="1"/>
</dbReference>
<comment type="pathway">
    <text evidence="1">Secondary metabolite biosynthesis; terpenoid biosynthesis.</text>
</comment>
<sequence>MRASSNIATPEMAPSTNGTADLNDSAVMAPIRYISTLPSKNIRTKLANALNIWFNIAPHKLQLIKEVVIDLHNSSLILDDIQDDSTLRRGNRTAHLVFGPAQCINSATYMMVHSGQKLQGASQEHPQIFPTWDLKWKYDARCPSVVEYMAMVNGKTGAMFSMLMRMIASLTQTPSAWLSPELDQLMQLLECLFQVRDDYQNLQDETFTEQKDFVKIWTKGNCHIP</sequence>
<dbReference type="InterPro" id="IPR000092">
    <property type="entry name" value="Polyprenyl_synt"/>
</dbReference>
<evidence type="ECO:0000256" key="6">
    <source>
        <dbReference type="ARBA" id="ARBA00023239"/>
    </source>
</evidence>
<keyword evidence="5" id="KW-0414">Isoprene biosynthesis</keyword>
<evidence type="ECO:0000256" key="10">
    <source>
        <dbReference type="SAM" id="MobiDB-lite"/>
    </source>
</evidence>
<keyword evidence="2" id="KW-0808">Transferase</keyword>
<evidence type="ECO:0000313" key="12">
    <source>
        <dbReference type="Proteomes" id="UP001610335"/>
    </source>
</evidence>
<evidence type="ECO:0000313" key="11">
    <source>
        <dbReference type="EMBL" id="KAL2832072.1"/>
    </source>
</evidence>
<protein>
    <submittedName>
        <fullName evidence="11">Isoprenoid synthase domain-containing protein</fullName>
    </submittedName>
</protein>
<name>A0ABR4IWC4_9EURO</name>
<dbReference type="InterPro" id="IPR033749">
    <property type="entry name" value="Polyprenyl_synt_CS"/>
</dbReference>
<accession>A0ABR4IWC4</accession>
<dbReference type="EMBL" id="JBFXLS010000007">
    <property type="protein sequence ID" value="KAL2832072.1"/>
    <property type="molecule type" value="Genomic_DNA"/>
</dbReference>
<dbReference type="Proteomes" id="UP001610335">
    <property type="component" value="Unassembled WGS sequence"/>
</dbReference>
<keyword evidence="12" id="KW-1185">Reference proteome</keyword>
<comment type="similarity">
    <text evidence="9">In the N-terminal section; belongs to the terpene synthase family.</text>
</comment>
<organism evidence="11 12">
    <name type="scientific">Aspergillus cavernicola</name>
    <dbReference type="NCBI Taxonomy" id="176166"/>
    <lineage>
        <taxon>Eukaryota</taxon>
        <taxon>Fungi</taxon>
        <taxon>Dikarya</taxon>
        <taxon>Ascomycota</taxon>
        <taxon>Pezizomycotina</taxon>
        <taxon>Eurotiomycetes</taxon>
        <taxon>Eurotiomycetidae</taxon>
        <taxon>Eurotiales</taxon>
        <taxon>Aspergillaceae</taxon>
        <taxon>Aspergillus</taxon>
        <taxon>Aspergillus subgen. Nidulantes</taxon>
    </lineage>
</organism>
<gene>
    <name evidence="11" type="ORF">BDW59DRAFT_157533</name>
</gene>
<evidence type="ECO:0000256" key="3">
    <source>
        <dbReference type="ARBA" id="ARBA00022723"/>
    </source>
</evidence>
<keyword evidence="7" id="KW-0511">Multifunctional enzyme</keyword>
<dbReference type="Pfam" id="PF00348">
    <property type="entry name" value="polyprenyl_synt"/>
    <property type="match status" value="1"/>
</dbReference>
<evidence type="ECO:0000256" key="8">
    <source>
        <dbReference type="ARBA" id="ARBA00038363"/>
    </source>
</evidence>
<evidence type="ECO:0000256" key="5">
    <source>
        <dbReference type="ARBA" id="ARBA00023229"/>
    </source>
</evidence>
<dbReference type="SUPFAM" id="SSF48576">
    <property type="entry name" value="Terpenoid synthases"/>
    <property type="match status" value="1"/>
</dbReference>
<evidence type="ECO:0000256" key="4">
    <source>
        <dbReference type="ARBA" id="ARBA00022842"/>
    </source>
</evidence>
<feature type="region of interest" description="Disordered" evidence="10">
    <location>
        <begin position="1"/>
        <end position="21"/>
    </location>
</feature>
<dbReference type="PROSITE" id="PS00723">
    <property type="entry name" value="POLYPRENYL_SYNTHASE_1"/>
    <property type="match status" value="1"/>
</dbReference>
<comment type="similarity">
    <text evidence="8">In the C-terminal section; belongs to the FPP/GGPP synthase family.</text>
</comment>
<keyword evidence="6" id="KW-0456">Lyase</keyword>
<evidence type="ECO:0000256" key="7">
    <source>
        <dbReference type="ARBA" id="ARBA00023268"/>
    </source>
</evidence>
<evidence type="ECO:0000256" key="9">
    <source>
        <dbReference type="ARBA" id="ARBA00038372"/>
    </source>
</evidence>
<keyword evidence="3" id="KW-0479">Metal-binding</keyword>
<proteinExistence type="inferred from homology"/>
<keyword evidence="4" id="KW-0460">Magnesium</keyword>
<evidence type="ECO:0000256" key="2">
    <source>
        <dbReference type="ARBA" id="ARBA00022679"/>
    </source>
</evidence>